<dbReference type="PROSITE" id="PS51186">
    <property type="entry name" value="GNAT"/>
    <property type="match status" value="1"/>
</dbReference>
<keyword evidence="2" id="KW-0808">Transferase</keyword>
<dbReference type="InterPro" id="IPR000182">
    <property type="entry name" value="GNAT_dom"/>
</dbReference>
<name>A0ABT5KMA0_9BURK</name>
<sequence length="153" mass="16882">MHWRCQRLGEMSAPALYEVLALRAQVFVVEQACVYLDPDGLDLRTWHLQGCGIKGDNLQAYARLLPPLTKGPAQRVPMIGRVVTSPDARATGLGRALMQEALRVCERLWPGQPVDINAQAHLQGFYASLGFAVTSAPYDEDGISHIDMRKEAP</sequence>
<dbReference type="RefSeq" id="WP_273595121.1">
    <property type="nucleotide sequence ID" value="NZ_JAQQXS010000002.1"/>
</dbReference>
<dbReference type="EC" id="2.3.1.-" evidence="2"/>
<evidence type="ECO:0000313" key="2">
    <source>
        <dbReference type="EMBL" id="MDC8783999.1"/>
    </source>
</evidence>
<dbReference type="EMBL" id="JAQQXS010000002">
    <property type="protein sequence ID" value="MDC8783999.1"/>
    <property type="molecule type" value="Genomic_DNA"/>
</dbReference>
<keyword evidence="2" id="KW-0012">Acyltransferase</keyword>
<dbReference type="Gene3D" id="3.40.630.30">
    <property type="match status" value="1"/>
</dbReference>
<dbReference type="Pfam" id="PF13673">
    <property type="entry name" value="Acetyltransf_10"/>
    <property type="match status" value="1"/>
</dbReference>
<dbReference type="InterPro" id="IPR016181">
    <property type="entry name" value="Acyl_CoA_acyltransferase"/>
</dbReference>
<feature type="domain" description="N-acetyltransferase" evidence="1">
    <location>
        <begin position="6"/>
        <end position="153"/>
    </location>
</feature>
<comment type="caution">
    <text evidence="2">The sequence shown here is derived from an EMBL/GenBank/DDBJ whole genome shotgun (WGS) entry which is preliminary data.</text>
</comment>
<organism evidence="2 3">
    <name type="scientific">Roseateles koreensis</name>
    <dbReference type="NCBI Taxonomy" id="2987526"/>
    <lineage>
        <taxon>Bacteria</taxon>
        <taxon>Pseudomonadati</taxon>
        <taxon>Pseudomonadota</taxon>
        <taxon>Betaproteobacteria</taxon>
        <taxon>Burkholderiales</taxon>
        <taxon>Sphaerotilaceae</taxon>
        <taxon>Roseateles</taxon>
    </lineage>
</organism>
<dbReference type="GO" id="GO:0016746">
    <property type="term" value="F:acyltransferase activity"/>
    <property type="evidence" value="ECO:0007669"/>
    <property type="project" value="UniProtKB-KW"/>
</dbReference>
<dbReference type="SUPFAM" id="SSF55729">
    <property type="entry name" value="Acyl-CoA N-acyltransferases (Nat)"/>
    <property type="match status" value="1"/>
</dbReference>
<gene>
    <name evidence="2" type="ORF">PRZ01_02200</name>
</gene>
<keyword evidence="3" id="KW-1185">Reference proteome</keyword>
<accession>A0ABT5KMA0</accession>
<dbReference type="Proteomes" id="UP001219862">
    <property type="component" value="Unassembled WGS sequence"/>
</dbReference>
<proteinExistence type="predicted"/>
<dbReference type="CDD" id="cd04301">
    <property type="entry name" value="NAT_SF"/>
    <property type="match status" value="1"/>
</dbReference>
<evidence type="ECO:0000259" key="1">
    <source>
        <dbReference type="PROSITE" id="PS51186"/>
    </source>
</evidence>
<reference evidence="2 3" key="1">
    <citation type="submission" date="2022-10" db="EMBL/GenBank/DDBJ databases">
        <title>paucibacter sp. hw8 Genome sequencing.</title>
        <authorList>
            <person name="Park S."/>
        </authorList>
    </citation>
    <scope>NUCLEOTIDE SEQUENCE [LARGE SCALE GENOMIC DNA]</scope>
    <source>
        <strain evidence="3">hw8</strain>
    </source>
</reference>
<protein>
    <submittedName>
        <fullName evidence="2">GNAT family N-acetyltransferase</fullName>
        <ecNumber evidence="2">2.3.1.-</ecNumber>
    </submittedName>
</protein>
<evidence type="ECO:0000313" key="3">
    <source>
        <dbReference type="Proteomes" id="UP001219862"/>
    </source>
</evidence>